<gene>
    <name evidence="2" type="ORF">A2Y83_01080</name>
</gene>
<protein>
    <submittedName>
        <fullName evidence="2">Uncharacterized protein</fullName>
    </submittedName>
</protein>
<comment type="caution">
    <text evidence="2">The sequence shown here is derived from an EMBL/GenBank/DDBJ whole genome shotgun (WGS) entry which is preliminary data.</text>
</comment>
<evidence type="ECO:0000313" key="3">
    <source>
        <dbReference type="Proteomes" id="UP000178323"/>
    </source>
</evidence>
<reference evidence="2 3" key="1">
    <citation type="journal article" date="2016" name="Nat. Commun.">
        <title>Thousands of microbial genomes shed light on interconnected biogeochemical processes in an aquifer system.</title>
        <authorList>
            <person name="Anantharaman K."/>
            <person name="Brown C.T."/>
            <person name="Hug L.A."/>
            <person name="Sharon I."/>
            <person name="Castelle C.J."/>
            <person name="Probst A.J."/>
            <person name="Thomas B.C."/>
            <person name="Singh A."/>
            <person name="Wilkins M.J."/>
            <person name="Karaoz U."/>
            <person name="Brodie E.L."/>
            <person name="Williams K.H."/>
            <person name="Hubbard S.S."/>
            <person name="Banfield J.F."/>
        </authorList>
    </citation>
    <scope>NUCLEOTIDE SEQUENCE [LARGE SCALE GENOMIC DNA]</scope>
</reference>
<proteinExistence type="predicted"/>
<keyword evidence="1" id="KW-1133">Transmembrane helix</keyword>
<evidence type="ECO:0000313" key="2">
    <source>
        <dbReference type="EMBL" id="OGF22599.1"/>
    </source>
</evidence>
<dbReference type="EMBL" id="MFFS01000020">
    <property type="protein sequence ID" value="OGF22599.1"/>
    <property type="molecule type" value="Genomic_DNA"/>
</dbReference>
<accession>A0A1F5S7F3</accession>
<feature type="transmembrane region" description="Helical" evidence="1">
    <location>
        <begin position="32"/>
        <end position="50"/>
    </location>
</feature>
<dbReference type="Proteomes" id="UP000178323">
    <property type="component" value="Unassembled WGS sequence"/>
</dbReference>
<sequence length="305" mass="35208">MPEYKSPLNPITDKDLERGYWFVTHKIFLKRLGYSFFILFNIILVSYNAYKIINFYTVEAEKHEREMQELFTMQTDYEPINKTSKASSPKIGPVKILPSGKSVDKGTYDLISELYNPNEKFKLKFDYQFICNGQSLIPKHAYILPGQKKIIADFGLPAQAGLNISGNSSAQIKIIDLKYERISAHEVADPVSFINDRMIFEIKNVKMDEIGAAKDIYKIKFDLENKSAYNYWEMGLITLLYKGSDIAGINYITLEKFRSGEEKEIEVTWYDYLPSTIKVSVIPEIDVFDETVYMEFEGKQKGLGF</sequence>
<evidence type="ECO:0000256" key="1">
    <source>
        <dbReference type="SAM" id="Phobius"/>
    </source>
</evidence>
<organism evidence="2 3">
    <name type="scientific">Candidatus Falkowbacteria bacterium RBG_13_39_14</name>
    <dbReference type="NCBI Taxonomy" id="1797985"/>
    <lineage>
        <taxon>Bacteria</taxon>
        <taxon>Candidatus Falkowiibacteriota</taxon>
    </lineage>
</organism>
<keyword evidence="1" id="KW-0812">Transmembrane</keyword>
<name>A0A1F5S7F3_9BACT</name>
<dbReference type="AlphaFoldDB" id="A0A1F5S7F3"/>
<keyword evidence="1" id="KW-0472">Membrane</keyword>